<dbReference type="Proteomes" id="UP000297241">
    <property type="component" value="Unassembled WGS sequence"/>
</dbReference>
<dbReference type="RefSeq" id="WP_135755819.1">
    <property type="nucleotide sequence ID" value="NZ_RQHS01000005.1"/>
</dbReference>
<dbReference type="OrthoDB" id="319775at2"/>
<dbReference type="GO" id="GO:0004177">
    <property type="term" value="F:aminopeptidase activity"/>
    <property type="evidence" value="ECO:0007669"/>
    <property type="project" value="UniProtKB-KW"/>
</dbReference>
<dbReference type="InterPro" id="IPR000994">
    <property type="entry name" value="Pept_M24"/>
</dbReference>
<keyword evidence="4" id="KW-1185">Reference proteome</keyword>
<keyword evidence="3" id="KW-0645">Protease</keyword>
<protein>
    <submittedName>
        <fullName evidence="3">Aminopeptidase P family protein</fullName>
    </submittedName>
</protein>
<proteinExistence type="predicted"/>
<dbReference type="InterPro" id="IPR050659">
    <property type="entry name" value="Peptidase_M24B"/>
</dbReference>
<organism evidence="3 4">
    <name type="scientific">Leptospira dzoumogneensis</name>
    <dbReference type="NCBI Taxonomy" id="2484904"/>
    <lineage>
        <taxon>Bacteria</taxon>
        <taxon>Pseudomonadati</taxon>
        <taxon>Spirochaetota</taxon>
        <taxon>Spirochaetia</taxon>
        <taxon>Leptospirales</taxon>
        <taxon>Leptospiraceae</taxon>
        <taxon>Leptospira</taxon>
    </lineage>
</organism>
<dbReference type="InterPro" id="IPR036005">
    <property type="entry name" value="Creatinase/aminopeptidase-like"/>
</dbReference>
<feature type="compositionally biased region" description="Basic residues" evidence="1">
    <location>
        <begin position="314"/>
        <end position="324"/>
    </location>
</feature>
<dbReference type="SUPFAM" id="SSF55920">
    <property type="entry name" value="Creatinase/aminopeptidase"/>
    <property type="match status" value="1"/>
</dbReference>
<reference evidence="3" key="1">
    <citation type="journal article" date="2019" name="PLoS Negl. Trop. Dis.">
        <title>Revisiting the worldwide diversity of Leptospira species in the environment.</title>
        <authorList>
            <person name="Vincent A.T."/>
            <person name="Schiettekatte O."/>
            <person name="Bourhy P."/>
            <person name="Veyrier F.J."/>
            <person name="Picardeau M."/>
        </authorList>
    </citation>
    <scope>NUCLEOTIDE SEQUENCE [LARGE SCALE GENOMIC DNA]</scope>
    <source>
        <strain evidence="3">201601113</strain>
    </source>
</reference>
<dbReference type="Pfam" id="PF00557">
    <property type="entry name" value="Peptidase_M24"/>
    <property type="match status" value="1"/>
</dbReference>
<accession>A0A4Z1AGA1</accession>
<dbReference type="CDD" id="cd01066">
    <property type="entry name" value="APP_MetAP"/>
    <property type="match status" value="1"/>
</dbReference>
<comment type="caution">
    <text evidence="3">The sequence shown here is derived from an EMBL/GenBank/DDBJ whole genome shotgun (WGS) entry which is preliminary data.</text>
</comment>
<keyword evidence="3" id="KW-0031">Aminopeptidase</keyword>
<evidence type="ECO:0000256" key="1">
    <source>
        <dbReference type="SAM" id="MobiDB-lite"/>
    </source>
</evidence>
<keyword evidence="3" id="KW-0378">Hydrolase</keyword>
<dbReference type="PANTHER" id="PTHR46112">
    <property type="entry name" value="AMINOPEPTIDASE"/>
    <property type="match status" value="1"/>
</dbReference>
<feature type="domain" description="Peptidase M24" evidence="2">
    <location>
        <begin position="13"/>
        <end position="280"/>
    </location>
</feature>
<name>A0A4Z1AGA1_9LEPT</name>
<gene>
    <name evidence="3" type="ORF">EHR06_04105</name>
</gene>
<evidence type="ECO:0000259" key="2">
    <source>
        <dbReference type="Pfam" id="PF00557"/>
    </source>
</evidence>
<dbReference type="AlphaFoldDB" id="A0A4Z1AGA1"/>
<sequence>MSRETYPKEELESYRKVQALAYEAVESVRKELYPGITEKEAARKIDDYIRNAGGTSFFHYGFAWFGDRTAFRGFKRPLSLNYLRKGEGLLPHFGGKFQPSNRRLEEGMAVILDVAPTFAGRAADVGYAFSFGKNPEHDKALVNLEEYRELILRRVLEERTLSEIYLEVDARIRASGYVNCHSIYPQGVLGHKVGRLPAYNFPGGRVNGFPFQTFAYLFPQMIKDLIPGVSGHSPLWGEGSDFRAEPGLWAVEPHIGKIYSGSKESESFGAKWEEILVVTDSTAYWLDEDLPHVRLWKEKKKSKSSKPAANSKANTKKQKEKVPA</sequence>
<evidence type="ECO:0000313" key="4">
    <source>
        <dbReference type="Proteomes" id="UP000297241"/>
    </source>
</evidence>
<evidence type="ECO:0000313" key="3">
    <source>
        <dbReference type="EMBL" id="TGN03198.1"/>
    </source>
</evidence>
<dbReference type="EMBL" id="RQHS01000005">
    <property type="protein sequence ID" value="TGN03198.1"/>
    <property type="molecule type" value="Genomic_DNA"/>
</dbReference>
<dbReference type="PANTHER" id="PTHR46112:SF2">
    <property type="entry name" value="XAA-PRO AMINOPEPTIDASE P-RELATED"/>
    <property type="match status" value="1"/>
</dbReference>
<dbReference type="Gene3D" id="3.90.230.10">
    <property type="entry name" value="Creatinase/methionine aminopeptidase superfamily"/>
    <property type="match status" value="1"/>
</dbReference>
<feature type="region of interest" description="Disordered" evidence="1">
    <location>
        <begin position="297"/>
        <end position="324"/>
    </location>
</feature>